<comment type="caution">
    <text evidence="2">The sequence shown here is derived from an EMBL/GenBank/DDBJ whole genome shotgun (WGS) entry which is preliminary data.</text>
</comment>
<keyword evidence="3" id="KW-1185">Reference proteome</keyword>
<accession>A0A8H7BF00</accession>
<dbReference type="RefSeq" id="XP_038790592.1">
    <property type="nucleotide sequence ID" value="XM_038927300.1"/>
</dbReference>
<dbReference type="Proteomes" id="UP000596902">
    <property type="component" value="Unassembled WGS sequence"/>
</dbReference>
<sequence length="225" mass="25348">MRDSIKCFHHDEVSNTMESCTVDDNQIQSSHPSTWRSRIRAATDSFAYPLPPSSASTETPHSGVYMPSGPFDRVSGHPTSHYRPEAPSNPASNLHTSHYRPQGLSTLTSNHSQIPSNPFEDPQYVIGVTVPKRRPMREWQDVLEDQRSDASAHAVKLRYGKVYLRRQRSRVQAVFTSAKKTDCESQQRAASTLLKGQGTHLGRDTMRGLQCPDCRREMEARSLAR</sequence>
<reference evidence="2" key="2">
    <citation type="submission" date="2020-08" db="EMBL/GenBank/DDBJ databases">
        <title>Draft Genome Sequence of Cumin Blight Pathogen Alternaria burnsii.</title>
        <authorList>
            <person name="Feng Z."/>
        </authorList>
    </citation>
    <scope>NUCLEOTIDE SEQUENCE</scope>
    <source>
        <strain evidence="2">CBS107.38</strain>
    </source>
</reference>
<proteinExistence type="predicted"/>
<protein>
    <submittedName>
        <fullName evidence="2">Uncharacterized protein</fullName>
    </submittedName>
</protein>
<evidence type="ECO:0000313" key="3">
    <source>
        <dbReference type="Proteomes" id="UP000596902"/>
    </source>
</evidence>
<reference evidence="2" key="1">
    <citation type="submission" date="2020-01" db="EMBL/GenBank/DDBJ databases">
        <authorList>
            <person name="Feng Z.H.Z."/>
        </authorList>
    </citation>
    <scope>NUCLEOTIDE SEQUENCE</scope>
    <source>
        <strain evidence="2">CBS107.38</strain>
    </source>
</reference>
<organism evidence="2 3">
    <name type="scientific">Alternaria burnsii</name>
    <dbReference type="NCBI Taxonomy" id="1187904"/>
    <lineage>
        <taxon>Eukaryota</taxon>
        <taxon>Fungi</taxon>
        <taxon>Dikarya</taxon>
        <taxon>Ascomycota</taxon>
        <taxon>Pezizomycotina</taxon>
        <taxon>Dothideomycetes</taxon>
        <taxon>Pleosporomycetidae</taxon>
        <taxon>Pleosporales</taxon>
        <taxon>Pleosporineae</taxon>
        <taxon>Pleosporaceae</taxon>
        <taxon>Alternaria</taxon>
        <taxon>Alternaria sect. Alternaria</taxon>
    </lineage>
</organism>
<gene>
    <name evidence="2" type="ORF">GT037_002253</name>
</gene>
<dbReference type="GeneID" id="62200478"/>
<dbReference type="EMBL" id="JAAABM010000002">
    <property type="protein sequence ID" value="KAF7680602.1"/>
    <property type="molecule type" value="Genomic_DNA"/>
</dbReference>
<feature type="region of interest" description="Disordered" evidence="1">
    <location>
        <begin position="72"/>
        <end position="97"/>
    </location>
</feature>
<dbReference type="AlphaFoldDB" id="A0A8H7BF00"/>
<name>A0A8H7BF00_9PLEO</name>
<evidence type="ECO:0000313" key="2">
    <source>
        <dbReference type="EMBL" id="KAF7680602.1"/>
    </source>
</evidence>
<evidence type="ECO:0000256" key="1">
    <source>
        <dbReference type="SAM" id="MobiDB-lite"/>
    </source>
</evidence>